<dbReference type="Proteomes" id="UP000784880">
    <property type="component" value="Unassembled WGS sequence"/>
</dbReference>
<organism evidence="2 3">
    <name type="scientific">Evansella tamaricis</name>
    <dbReference type="NCBI Taxonomy" id="2069301"/>
    <lineage>
        <taxon>Bacteria</taxon>
        <taxon>Bacillati</taxon>
        <taxon>Bacillota</taxon>
        <taxon>Bacilli</taxon>
        <taxon>Bacillales</taxon>
        <taxon>Bacillaceae</taxon>
        <taxon>Evansella</taxon>
    </lineage>
</organism>
<dbReference type="RefSeq" id="WP_217067461.1">
    <property type="nucleotide sequence ID" value="NZ_JAHQCS010000131.1"/>
</dbReference>
<protein>
    <submittedName>
        <fullName evidence="2">Glycosyltransferase</fullName>
        <ecNumber evidence="2">2.4.-.-</ecNumber>
    </submittedName>
</protein>
<dbReference type="CDD" id="cd00761">
    <property type="entry name" value="Glyco_tranf_GTA_type"/>
    <property type="match status" value="1"/>
</dbReference>
<dbReference type="EMBL" id="JAHQCS010000131">
    <property type="protein sequence ID" value="MBU9713304.1"/>
    <property type="molecule type" value="Genomic_DNA"/>
</dbReference>
<dbReference type="InterPro" id="IPR001173">
    <property type="entry name" value="Glyco_trans_2-like"/>
</dbReference>
<evidence type="ECO:0000313" key="2">
    <source>
        <dbReference type="EMBL" id="MBU9713304.1"/>
    </source>
</evidence>
<evidence type="ECO:0000259" key="1">
    <source>
        <dbReference type="Pfam" id="PF00535"/>
    </source>
</evidence>
<dbReference type="Pfam" id="PF00535">
    <property type="entry name" value="Glycos_transf_2"/>
    <property type="match status" value="1"/>
</dbReference>
<accession>A0ABS6JJC1</accession>
<sequence>MGRSPSINTYFITIKKEEIIIKILTILLNWNRPELVKTTIESYYKNTSVDFKFIVADNGSNFETVSLLEELSIKYDFEVEYLKKNTGGLAFNYVLDRIPFDSFPFIHFTENDIEYLQNWDHTLLKKMKNFPEVGQISPFSPFPQTDKGEYSWEKAATKVTRNGNSVYLSKHNVGSTSIIRSEILIGGLRWSNIKGKDSILFPNDGLFSRRIKEMGWKAAYNDSYVVNNLGHTLEELENNLEYYVNNHQSKSFDRFKKRIGEFGFVLHQDSSGKLTLRKKNNF</sequence>
<feature type="domain" description="Glycosyltransferase 2-like" evidence="1">
    <location>
        <begin position="29"/>
        <end position="184"/>
    </location>
</feature>
<name>A0ABS6JJC1_9BACI</name>
<dbReference type="GO" id="GO:0016757">
    <property type="term" value="F:glycosyltransferase activity"/>
    <property type="evidence" value="ECO:0007669"/>
    <property type="project" value="UniProtKB-KW"/>
</dbReference>
<gene>
    <name evidence="2" type="ORF">KS419_16350</name>
</gene>
<dbReference type="EC" id="2.4.-.-" evidence="2"/>
<reference evidence="2 3" key="1">
    <citation type="submission" date="2021-06" db="EMBL/GenBank/DDBJ databases">
        <title>Bacillus sp. RD4P76, an endophyte from a halophyte.</title>
        <authorList>
            <person name="Sun J.-Q."/>
        </authorList>
    </citation>
    <scope>NUCLEOTIDE SEQUENCE [LARGE SCALE GENOMIC DNA]</scope>
    <source>
        <strain evidence="2 3">CGMCC 1.15917</strain>
    </source>
</reference>
<proteinExistence type="predicted"/>
<evidence type="ECO:0000313" key="3">
    <source>
        <dbReference type="Proteomes" id="UP000784880"/>
    </source>
</evidence>
<keyword evidence="2" id="KW-0808">Transferase</keyword>
<keyword evidence="3" id="KW-1185">Reference proteome</keyword>
<comment type="caution">
    <text evidence="2">The sequence shown here is derived from an EMBL/GenBank/DDBJ whole genome shotgun (WGS) entry which is preliminary data.</text>
</comment>
<keyword evidence="2" id="KW-0328">Glycosyltransferase</keyword>